<dbReference type="Gene3D" id="3.40.630.190">
    <property type="entry name" value="LCP protein"/>
    <property type="match status" value="1"/>
</dbReference>
<feature type="region of interest" description="Disordered" evidence="2">
    <location>
        <begin position="317"/>
        <end position="434"/>
    </location>
</feature>
<feature type="compositionally biased region" description="Polar residues" evidence="2">
    <location>
        <begin position="344"/>
        <end position="370"/>
    </location>
</feature>
<dbReference type="InterPro" id="IPR004474">
    <property type="entry name" value="LytR_CpsA_psr"/>
</dbReference>
<feature type="compositionally biased region" description="Gly residues" evidence="2">
    <location>
        <begin position="386"/>
        <end position="397"/>
    </location>
</feature>
<reference evidence="5" key="1">
    <citation type="submission" date="2018-02" db="EMBL/GenBank/DDBJ databases">
        <title>Genome sequence of Desulfocucumis palustris strain NAW-5.</title>
        <authorList>
            <person name="Watanabe M."/>
            <person name="Kojima H."/>
            <person name="Fukui M."/>
        </authorList>
    </citation>
    <scope>NUCLEOTIDE SEQUENCE [LARGE SCALE GENOMIC DNA]</scope>
    <source>
        <strain evidence="5">NAW-5</strain>
    </source>
</reference>
<gene>
    <name evidence="4" type="ORF">DCCM_4494</name>
</gene>
<comment type="similarity">
    <text evidence="1">Belongs to the LytR/CpsA/Psr (LCP) family.</text>
</comment>
<evidence type="ECO:0000313" key="4">
    <source>
        <dbReference type="EMBL" id="GBF35371.1"/>
    </source>
</evidence>
<feature type="compositionally biased region" description="Polar residues" evidence="2">
    <location>
        <begin position="414"/>
        <end position="424"/>
    </location>
</feature>
<protein>
    <submittedName>
        <fullName evidence="4">Cell envelope-associated transcriptional attenuator</fullName>
    </submittedName>
</protein>
<proteinExistence type="inferred from homology"/>
<dbReference type="NCBIfam" id="TIGR00350">
    <property type="entry name" value="lytR_cpsA_psr"/>
    <property type="match status" value="1"/>
</dbReference>
<dbReference type="RefSeq" id="WP_104373445.1">
    <property type="nucleotide sequence ID" value="NZ_BFAV01000159.1"/>
</dbReference>
<dbReference type="PANTHER" id="PTHR33392">
    <property type="entry name" value="POLYISOPRENYL-TEICHOIC ACID--PEPTIDOGLYCAN TEICHOIC ACID TRANSFERASE TAGU"/>
    <property type="match status" value="1"/>
</dbReference>
<dbReference type="Proteomes" id="UP000239549">
    <property type="component" value="Unassembled WGS sequence"/>
</dbReference>
<evidence type="ECO:0000256" key="2">
    <source>
        <dbReference type="SAM" id="MobiDB-lite"/>
    </source>
</evidence>
<dbReference type="EMBL" id="BFAV01000159">
    <property type="protein sequence ID" value="GBF35371.1"/>
    <property type="molecule type" value="Genomic_DNA"/>
</dbReference>
<dbReference type="AlphaFoldDB" id="A0A2L2XN42"/>
<accession>A0A2L2XN42</accession>
<evidence type="ECO:0000259" key="3">
    <source>
        <dbReference type="Pfam" id="PF03816"/>
    </source>
</evidence>
<keyword evidence="5" id="KW-1185">Reference proteome</keyword>
<comment type="caution">
    <text evidence="4">The sequence shown here is derived from an EMBL/GenBank/DDBJ whole genome shotgun (WGS) entry which is preliminary data.</text>
</comment>
<evidence type="ECO:0000313" key="5">
    <source>
        <dbReference type="Proteomes" id="UP000239549"/>
    </source>
</evidence>
<organism evidence="4 5">
    <name type="scientific">Desulfocucumis palustris</name>
    <dbReference type="NCBI Taxonomy" id="1898651"/>
    <lineage>
        <taxon>Bacteria</taxon>
        <taxon>Bacillati</taxon>
        <taxon>Bacillota</taxon>
        <taxon>Clostridia</taxon>
        <taxon>Eubacteriales</taxon>
        <taxon>Desulfocucumaceae</taxon>
        <taxon>Desulfocucumis</taxon>
    </lineage>
</organism>
<sequence length="434" mass="46610">MRHQRPKPRYKLKSKVRLVVLFVCLMLVAAGGYLWANDFFPLSPDDGLPGIIKSSEDEAYQGRKNILLLGMDARQGETKARTDTMMLASIDTEKNQLAVVSIPRDTRVEIPGHGMEKINSTTLYGGPELAMETVSKLVGVRVEDYVITNYDGFKEIIDALGGVSMDVEKRMYHYDPQDGGIYTIDLQPGVQRLDGEKALQFVRYRGYELGDISRTEYQQKFLTALAKEVMQAGTVLKLPKLLPKINDAVATNINLTDMVKLANAARKMTEANIVTQTLPGTFLDYKGTSFWSVDPDQAQVMVARLFDGVKTDKVVQGSTVVASSDKKKDENNNVLPGAVVPQEAGSTSGEGDNVNGGETATDNSAEQQPPQDGKQSNGNSSKHSGKGGTDSAGGGKSGVVIESGADESSGANGGSVTITPSQPQGIPGGIFPQS</sequence>
<evidence type="ECO:0000256" key="1">
    <source>
        <dbReference type="ARBA" id="ARBA00006068"/>
    </source>
</evidence>
<dbReference type="PANTHER" id="PTHR33392:SF6">
    <property type="entry name" value="POLYISOPRENYL-TEICHOIC ACID--PEPTIDOGLYCAN TEICHOIC ACID TRANSFERASE TAGU"/>
    <property type="match status" value="1"/>
</dbReference>
<dbReference type="Pfam" id="PF03816">
    <property type="entry name" value="LytR_cpsA_psr"/>
    <property type="match status" value="1"/>
</dbReference>
<feature type="domain" description="Cell envelope-related transcriptional attenuator" evidence="3">
    <location>
        <begin position="81"/>
        <end position="229"/>
    </location>
</feature>
<feature type="compositionally biased region" description="Low complexity" evidence="2">
    <location>
        <begin position="373"/>
        <end position="382"/>
    </location>
</feature>
<name>A0A2L2XN42_9FIRM</name>
<dbReference type="OrthoDB" id="9782542at2"/>
<dbReference type="InterPro" id="IPR050922">
    <property type="entry name" value="LytR/CpsA/Psr_CW_biosynth"/>
</dbReference>